<dbReference type="AlphaFoldDB" id="D9PLT9"/>
<sequence length="55" mass="6117">MITNSRGSRIQNYVLEMNTSTNNPSHTVWNGRVTAPGWVMGAVPQTNINATYTYT</sequence>
<dbReference type="EMBL" id="ADZX01000767">
    <property type="protein sequence ID" value="EFK95461.1"/>
    <property type="molecule type" value="Genomic_DNA"/>
</dbReference>
<reference evidence="1" key="2">
    <citation type="journal article" date="2011" name="Microb. Ecol.">
        <title>Taxonomic and Functional Metagenomic Profiling of the Microbial Community in the Anoxic Sediment of a Sub-saline Shallow Lake (Laguna de Carrizo, Central Spain).</title>
        <authorList>
            <person name="Ferrer M."/>
            <person name="Guazzaroni M.E."/>
            <person name="Richter M."/>
            <person name="Garcia-Salamanca A."/>
            <person name="Yarza P."/>
            <person name="Suarez-Suarez A."/>
            <person name="Solano J."/>
            <person name="Alcaide M."/>
            <person name="van Dillewijn P."/>
            <person name="Molina-Henares M.A."/>
            <person name="Lopez-Cortes N."/>
            <person name="Al-Ramahi Y."/>
            <person name="Guerrero C."/>
            <person name="Acosta A."/>
            <person name="de Eugenio L.I."/>
            <person name="Martinez V."/>
            <person name="Marques S."/>
            <person name="Rojo F."/>
            <person name="Santero E."/>
            <person name="Genilloud O."/>
            <person name="Perez-Perez J."/>
            <person name="Rossello-Mora R."/>
            <person name="Ramos J.L."/>
        </authorList>
    </citation>
    <scope>NUCLEOTIDE SEQUENCE</scope>
</reference>
<protein>
    <submittedName>
        <fullName evidence="1">Uncharacterized protein</fullName>
    </submittedName>
</protein>
<comment type="caution">
    <text evidence="1">The sequence shown here is derived from an EMBL/GenBank/DDBJ whole genome shotgun (WGS) entry which is preliminary data.</text>
</comment>
<evidence type="ECO:0000313" key="1">
    <source>
        <dbReference type="EMBL" id="EFK95461.1"/>
    </source>
</evidence>
<organism evidence="1">
    <name type="scientific">sediment metagenome</name>
    <dbReference type="NCBI Taxonomy" id="749907"/>
    <lineage>
        <taxon>unclassified sequences</taxon>
        <taxon>metagenomes</taxon>
        <taxon>ecological metagenomes</taxon>
    </lineage>
</organism>
<proteinExistence type="predicted"/>
<accession>D9PLT9</accession>
<reference evidence="1" key="1">
    <citation type="submission" date="2010-07" db="EMBL/GenBank/DDBJ databases">
        <authorList>
            <consortium name="CONSOLIDER consortium CSD2007-00005"/>
            <person name="Guazzaroni M.-E."/>
            <person name="Richter M."/>
            <person name="Garcia-Salamanca A."/>
            <person name="Yarza P."/>
            <person name="Ferrer M."/>
        </authorList>
    </citation>
    <scope>NUCLEOTIDE SEQUENCE</scope>
</reference>
<name>D9PLT9_9ZZZZ</name>
<gene>
    <name evidence="1" type="ORF">LDC_2515</name>
</gene>